<dbReference type="PIRSF" id="PIRSF001438">
    <property type="entry name" value="4pyrrol_synth_OHMeBilane_synth"/>
    <property type="match status" value="1"/>
</dbReference>
<dbReference type="Proteomes" id="UP001426770">
    <property type="component" value="Unassembled WGS sequence"/>
</dbReference>
<evidence type="ECO:0000256" key="7">
    <source>
        <dbReference type="ARBA" id="ARBA00048169"/>
    </source>
</evidence>
<evidence type="ECO:0000256" key="4">
    <source>
        <dbReference type="ARBA" id="ARBA00012655"/>
    </source>
</evidence>
<evidence type="ECO:0000256" key="8">
    <source>
        <dbReference type="NCBIfam" id="TIGR00212"/>
    </source>
</evidence>
<evidence type="ECO:0000313" key="11">
    <source>
        <dbReference type="EMBL" id="GAA5519844.1"/>
    </source>
</evidence>
<keyword evidence="5" id="KW-0808">Transferase</keyword>
<comment type="function">
    <text evidence="2">Tetrapolymerization of the monopyrrole PBG into the hydroxymethylbilane pre-uroporphyrinogen in several discrete steps.</text>
</comment>
<proteinExistence type="inferred from homology"/>
<keyword evidence="6" id="KW-0627">Porphyrin biosynthesis</keyword>
<dbReference type="SUPFAM" id="SSF53850">
    <property type="entry name" value="Periplasmic binding protein-like II"/>
    <property type="match status" value="1"/>
</dbReference>
<evidence type="ECO:0000259" key="10">
    <source>
        <dbReference type="Pfam" id="PF03900"/>
    </source>
</evidence>
<evidence type="ECO:0000256" key="6">
    <source>
        <dbReference type="ARBA" id="ARBA00023244"/>
    </source>
</evidence>
<feature type="domain" description="Porphobilinogen deaminase N-terminal" evidence="9">
    <location>
        <begin position="3"/>
        <end position="211"/>
    </location>
</feature>
<dbReference type="PROSITE" id="PS00533">
    <property type="entry name" value="PORPHOBILINOGEN_DEAM"/>
    <property type="match status" value="1"/>
</dbReference>
<dbReference type="EC" id="2.5.1.61" evidence="4 8"/>
<dbReference type="PANTHER" id="PTHR11557:SF0">
    <property type="entry name" value="PORPHOBILINOGEN DEAMINASE"/>
    <property type="match status" value="1"/>
</dbReference>
<comment type="caution">
    <text evidence="11">The sequence shown here is derived from an EMBL/GenBank/DDBJ whole genome shotgun (WGS) entry which is preliminary data.</text>
</comment>
<accession>A0ABP9WJE9</accession>
<keyword evidence="12" id="KW-1185">Reference proteome</keyword>
<dbReference type="Gene3D" id="3.30.160.40">
    <property type="entry name" value="Porphobilinogen deaminase, C-terminal domain"/>
    <property type="match status" value="1"/>
</dbReference>
<dbReference type="NCBIfam" id="TIGR00212">
    <property type="entry name" value="hemC"/>
    <property type="match status" value="1"/>
</dbReference>
<evidence type="ECO:0000256" key="5">
    <source>
        <dbReference type="ARBA" id="ARBA00022679"/>
    </source>
</evidence>
<evidence type="ECO:0000259" key="9">
    <source>
        <dbReference type="Pfam" id="PF01379"/>
    </source>
</evidence>
<comment type="cofactor">
    <cofactor evidence="1">
        <name>dipyrromethane</name>
        <dbReference type="ChEBI" id="CHEBI:60342"/>
    </cofactor>
</comment>
<dbReference type="SUPFAM" id="SSF54782">
    <property type="entry name" value="Porphobilinogen deaminase (hydroxymethylbilane synthase), C-terminal domain"/>
    <property type="match status" value="1"/>
</dbReference>
<reference evidence="11 12" key="1">
    <citation type="submission" date="2024-02" db="EMBL/GenBank/DDBJ databases">
        <title>Lysinimicrobium sediminis NBRC 112286.</title>
        <authorList>
            <person name="Ichikawa N."/>
            <person name="Katano-Makiyama Y."/>
            <person name="Hidaka K."/>
        </authorList>
    </citation>
    <scope>NUCLEOTIDE SEQUENCE [LARGE SCALE GENOMIC DNA]</scope>
    <source>
        <strain evidence="11 12">NBRC 112286</strain>
    </source>
</reference>
<dbReference type="PRINTS" id="PR00151">
    <property type="entry name" value="PORPHBDMNASE"/>
</dbReference>
<dbReference type="Pfam" id="PF03900">
    <property type="entry name" value="Porphobil_deamC"/>
    <property type="match status" value="1"/>
</dbReference>
<evidence type="ECO:0000256" key="2">
    <source>
        <dbReference type="ARBA" id="ARBA00002869"/>
    </source>
</evidence>
<dbReference type="Pfam" id="PF01379">
    <property type="entry name" value="Porphobil_deam"/>
    <property type="match status" value="1"/>
</dbReference>
<dbReference type="InterPro" id="IPR036803">
    <property type="entry name" value="Porphobilinogen_deaminase_C_sf"/>
</dbReference>
<comment type="catalytic activity">
    <reaction evidence="7">
        <text>4 porphobilinogen + H2O = hydroxymethylbilane + 4 NH4(+)</text>
        <dbReference type="Rhea" id="RHEA:13185"/>
        <dbReference type="ChEBI" id="CHEBI:15377"/>
        <dbReference type="ChEBI" id="CHEBI:28938"/>
        <dbReference type="ChEBI" id="CHEBI:57845"/>
        <dbReference type="ChEBI" id="CHEBI:58126"/>
        <dbReference type="EC" id="2.5.1.61"/>
    </reaction>
</comment>
<name>A0ABP9WJE9_9MICO</name>
<protein>
    <recommendedName>
        <fullName evidence="4 8">Hydroxymethylbilane synthase</fullName>
        <ecNumber evidence="4 8">2.5.1.61</ecNumber>
    </recommendedName>
</protein>
<dbReference type="EMBL" id="BAABRR010000014">
    <property type="protein sequence ID" value="GAA5519844.1"/>
    <property type="molecule type" value="Genomic_DNA"/>
</dbReference>
<dbReference type="InterPro" id="IPR022419">
    <property type="entry name" value="Porphobilin_deaminase_cofac_BS"/>
</dbReference>
<dbReference type="InterPro" id="IPR022417">
    <property type="entry name" value="Porphobilin_deaminase_N"/>
</dbReference>
<evidence type="ECO:0000256" key="3">
    <source>
        <dbReference type="ARBA" id="ARBA00005638"/>
    </source>
</evidence>
<organism evidence="11 12">
    <name type="scientific">Demequina sediminis</name>
    <dbReference type="NCBI Taxonomy" id="1930058"/>
    <lineage>
        <taxon>Bacteria</taxon>
        <taxon>Bacillati</taxon>
        <taxon>Actinomycetota</taxon>
        <taxon>Actinomycetes</taxon>
        <taxon>Micrococcales</taxon>
        <taxon>Demequinaceae</taxon>
        <taxon>Demequina</taxon>
    </lineage>
</organism>
<evidence type="ECO:0000313" key="12">
    <source>
        <dbReference type="Proteomes" id="UP001426770"/>
    </source>
</evidence>
<dbReference type="PANTHER" id="PTHR11557">
    <property type="entry name" value="PORPHOBILINOGEN DEAMINASE"/>
    <property type="match status" value="1"/>
</dbReference>
<dbReference type="RefSeq" id="WP_286215590.1">
    <property type="nucleotide sequence ID" value="NZ_AP027736.1"/>
</dbReference>
<dbReference type="Gene3D" id="3.40.190.10">
    <property type="entry name" value="Periplasmic binding protein-like II"/>
    <property type="match status" value="2"/>
</dbReference>
<dbReference type="InterPro" id="IPR000860">
    <property type="entry name" value="HemC"/>
</dbReference>
<evidence type="ECO:0000256" key="1">
    <source>
        <dbReference type="ARBA" id="ARBA00001916"/>
    </source>
</evidence>
<feature type="domain" description="Porphobilinogen deaminase C-terminal" evidence="10">
    <location>
        <begin position="230"/>
        <end position="292"/>
    </location>
</feature>
<comment type="similarity">
    <text evidence="3">Belongs to the HMBS family.</text>
</comment>
<gene>
    <name evidence="11" type="primary">hemC</name>
    <name evidence="11" type="ORF">Lsed01_02302</name>
</gene>
<dbReference type="InterPro" id="IPR022418">
    <property type="entry name" value="Porphobilinogen_deaminase_C"/>
</dbReference>
<sequence>MDLRLGTRGSALATAQSGQFADAVVAAAAARGTSAGGGVAVELVTITTKGDIDRGSLIGLSQTGVFVTALREALLAGECDFIVHSLKDVPTQPYEGLEIVTIPRREDPRDALCTDGRTLAELPEGARVGTGSPRRASQLKAMRPDLEVLPLRGNVDTRLAHVGDDLDAVVLAAAGLNRLGRSADATEPLAVTAMVPAPGQGALAIEIREDAPDELRALLATLDDPATRAAVTAEREALRVLDAGCAAPVAAHAVVSRGRLTLHTRVINEDGTLALNERNSGVLAEASSIGRSSGFSLLGRGAERLMGRA</sequence>